<accession>A0A7X0IL34</accession>
<feature type="domain" description="SpoVT-AbrB" evidence="2">
    <location>
        <begin position="1"/>
        <end position="47"/>
    </location>
</feature>
<evidence type="ECO:0000259" key="2">
    <source>
        <dbReference type="PROSITE" id="PS51740"/>
    </source>
</evidence>
<dbReference type="Pfam" id="PF04014">
    <property type="entry name" value="MazE_antitoxin"/>
    <property type="match status" value="1"/>
</dbReference>
<protein>
    <submittedName>
        <fullName evidence="3">Antitoxin MazE</fullName>
    </submittedName>
</protein>
<organism evidence="3 4">
    <name type="scientific">Rhizobium lusitanum</name>
    <dbReference type="NCBI Taxonomy" id="293958"/>
    <lineage>
        <taxon>Bacteria</taxon>
        <taxon>Pseudomonadati</taxon>
        <taxon>Pseudomonadota</taxon>
        <taxon>Alphaproteobacteria</taxon>
        <taxon>Hyphomicrobiales</taxon>
        <taxon>Rhizobiaceae</taxon>
        <taxon>Rhizobium/Agrobacterium group</taxon>
        <taxon>Rhizobium</taxon>
    </lineage>
</organism>
<comment type="caution">
    <text evidence="3">The sequence shown here is derived from an EMBL/GenBank/DDBJ whole genome shotgun (WGS) entry which is preliminary data.</text>
</comment>
<dbReference type="EMBL" id="JACHBG010000001">
    <property type="protein sequence ID" value="MBB6482915.1"/>
    <property type="molecule type" value="Genomic_DNA"/>
</dbReference>
<sequence>MQVAKWGNSLAIRIPSAVVDALDLKEGDDIVVRIGKGNAFEIERDDRRRRAMEKIRAFKLKLPEDWKFDREDASSR</sequence>
<reference evidence="3 4" key="1">
    <citation type="submission" date="2020-08" db="EMBL/GenBank/DDBJ databases">
        <title>Genomic Encyclopedia of Type Strains, Phase IV (KMG-V): Genome sequencing to study the core and pangenomes of soil and plant-associated prokaryotes.</title>
        <authorList>
            <person name="Whitman W."/>
        </authorList>
    </citation>
    <scope>NUCLEOTIDE SEQUENCE [LARGE SCALE GENOMIC DNA]</scope>
    <source>
        <strain evidence="3 4">SEMIA 4060</strain>
    </source>
</reference>
<gene>
    <name evidence="3" type="ORF">GGD46_000158</name>
</gene>
<evidence type="ECO:0000313" key="4">
    <source>
        <dbReference type="Proteomes" id="UP000565576"/>
    </source>
</evidence>
<dbReference type="SMART" id="SM00966">
    <property type="entry name" value="SpoVT_AbrB"/>
    <property type="match status" value="1"/>
</dbReference>
<keyword evidence="1" id="KW-0238">DNA-binding</keyword>
<dbReference type="AlphaFoldDB" id="A0A7X0IL34"/>
<dbReference type="GO" id="GO:0003677">
    <property type="term" value="F:DNA binding"/>
    <property type="evidence" value="ECO:0007669"/>
    <property type="project" value="UniProtKB-UniRule"/>
</dbReference>
<dbReference type="PROSITE" id="PS51740">
    <property type="entry name" value="SPOVT_ABRB"/>
    <property type="match status" value="1"/>
</dbReference>
<dbReference type="SUPFAM" id="SSF89447">
    <property type="entry name" value="AbrB/MazE/MraZ-like"/>
    <property type="match status" value="1"/>
</dbReference>
<evidence type="ECO:0000313" key="3">
    <source>
        <dbReference type="EMBL" id="MBB6482915.1"/>
    </source>
</evidence>
<dbReference type="RefSeq" id="WP_184700853.1">
    <property type="nucleotide sequence ID" value="NZ_JACHBG010000001.1"/>
</dbReference>
<dbReference type="InterPro" id="IPR007159">
    <property type="entry name" value="SpoVT-AbrB_dom"/>
</dbReference>
<dbReference type="Proteomes" id="UP000565576">
    <property type="component" value="Unassembled WGS sequence"/>
</dbReference>
<proteinExistence type="predicted"/>
<dbReference type="InterPro" id="IPR037914">
    <property type="entry name" value="SpoVT-AbrB_sf"/>
</dbReference>
<name>A0A7X0IL34_9HYPH</name>
<dbReference type="Gene3D" id="2.10.260.10">
    <property type="match status" value="1"/>
</dbReference>
<evidence type="ECO:0000256" key="1">
    <source>
        <dbReference type="PROSITE-ProRule" id="PRU01076"/>
    </source>
</evidence>